<dbReference type="AlphaFoldDB" id="A0A840UFC8"/>
<gene>
    <name evidence="1" type="ORF">HNR32_000940</name>
</gene>
<evidence type="ECO:0000313" key="1">
    <source>
        <dbReference type="EMBL" id="MBB5335806.1"/>
    </source>
</evidence>
<comment type="caution">
    <text evidence="1">The sequence shown here is derived from an EMBL/GenBank/DDBJ whole genome shotgun (WGS) entry which is preliminary data.</text>
</comment>
<accession>A0A840UFC8</accession>
<protein>
    <submittedName>
        <fullName evidence="1">Glucitol operon activator protein</fullName>
    </submittedName>
</protein>
<sequence>MKHFKATVRNLMDKGHVGIGVKKRKLSSGNVVVLVCDDVGYIIMAKQMKGMTLLARFKNIDKWQGKDVNELRQEALAEKKPNAALLQALDSIEGKLHAA</sequence>
<dbReference type="InterPro" id="IPR009693">
    <property type="entry name" value="Glucitol_operon_activator"/>
</dbReference>
<dbReference type="Pfam" id="PF06923">
    <property type="entry name" value="GutM"/>
    <property type="match status" value="1"/>
</dbReference>
<keyword evidence="2" id="KW-1185">Reference proteome</keyword>
<proteinExistence type="predicted"/>
<reference evidence="1 2" key="1">
    <citation type="submission" date="2020-08" db="EMBL/GenBank/DDBJ databases">
        <title>Genomic Encyclopedia of Type Strains, Phase IV (KMG-IV): sequencing the most valuable type-strain genomes for metagenomic binning, comparative biology and taxonomic classification.</title>
        <authorList>
            <person name="Goeker M."/>
        </authorList>
    </citation>
    <scope>NUCLEOTIDE SEQUENCE [LARGE SCALE GENOMIC DNA]</scope>
    <source>
        <strain evidence="1 2">DSM 24661</strain>
    </source>
</reference>
<evidence type="ECO:0000313" key="2">
    <source>
        <dbReference type="Proteomes" id="UP000559117"/>
    </source>
</evidence>
<dbReference type="Proteomes" id="UP000559117">
    <property type="component" value="Unassembled WGS sequence"/>
</dbReference>
<name>A0A840UFC8_9FIRM</name>
<organism evidence="1 2">
    <name type="scientific">Pectinatus brassicae</name>
    <dbReference type="NCBI Taxonomy" id="862415"/>
    <lineage>
        <taxon>Bacteria</taxon>
        <taxon>Bacillati</taxon>
        <taxon>Bacillota</taxon>
        <taxon>Negativicutes</taxon>
        <taxon>Selenomonadales</taxon>
        <taxon>Selenomonadaceae</taxon>
        <taxon>Pectinatus</taxon>
    </lineage>
</organism>
<dbReference type="EMBL" id="JACHFH010000008">
    <property type="protein sequence ID" value="MBB5335806.1"/>
    <property type="molecule type" value="Genomic_DNA"/>
</dbReference>